<name>K2L3X1_9GAMM</name>
<keyword evidence="5 6" id="KW-0472">Membrane</keyword>
<accession>K2L3X1</accession>
<evidence type="ECO:0000256" key="6">
    <source>
        <dbReference type="SAM" id="Phobius"/>
    </source>
</evidence>
<dbReference type="GO" id="GO:0005886">
    <property type="term" value="C:plasma membrane"/>
    <property type="evidence" value="ECO:0007669"/>
    <property type="project" value="UniProtKB-SubCell"/>
</dbReference>
<comment type="subcellular location">
    <subcellularLocation>
        <location evidence="1">Cell membrane</location>
        <topology evidence="1">Multi-pass membrane protein</topology>
    </subcellularLocation>
</comment>
<feature type="transmembrane region" description="Helical" evidence="6">
    <location>
        <begin position="46"/>
        <end position="64"/>
    </location>
</feature>
<keyword evidence="4 6" id="KW-1133">Transmembrane helix</keyword>
<proteinExistence type="predicted"/>
<dbReference type="AlphaFoldDB" id="K2L3X1"/>
<dbReference type="InterPro" id="IPR001736">
    <property type="entry name" value="PLipase_D/transphosphatidylase"/>
</dbReference>
<comment type="caution">
    <text evidence="8">The sequence shown here is derived from an EMBL/GenBank/DDBJ whole genome shotgun (WGS) entry which is preliminary data.</text>
</comment>
<sequence>MLTAADELKRLILNSFSFSMQNDEILSITSASLTEQLMMPAWLSQSWPYIVLCASVTISLAAAIHVTMHKRDVRAAIGWVGLVLLSPFVGSTIYLIAGINRIRVKRVSRRRDHIEASHDQRLLPDEASLTDNVGLALTRQKLLADRISKFPLVEGNRVEVFSDGDNAYQAMLAAIDKAKHYIVLQSYIFDYDYIGRRFVDALSGAQQRGVNIRVLVDAIGEKYSPRPVSRFLRRSGIAYARFMPPKLGLRLAYANMRSHRKLLIVDGQAGFTGGMNIRQAFSREACQQLSANGKTVTAAKDTHFCLQGPVVQQLMYSFAHDWEFSCGESLHHRHWFKPAATPGYVPARCITSGPDQALSSNHGMLLGALAAAQQRVMLQSPYFLPDSALLGALMTTARRGVTVDIVLPAENNLRLVDYAMNAQLDLVIDAGCRVWRAPGFDHSKLLTVDGAWSYIGSSNLDPRSLRLNFELDVELYDRNLAVRLEQQMQAHIDAAEAQTTQQLAQQPFIKRLRNKLIWLASPYL</sequence>
<evidence type="ECO:0000259" key="7">
    <source>
        <dbReference type="PROSITE" id="PS50035"/>
    </source>
</evidence>
<feature type="transmembrane region" description="Helical" evidence="6">
    <location>
        <begin position="76"/>
        <end position="97"/>
    </location>
</feature>
<dbReference type="InterPro" id="IPR027379">
    <property type="entry name" value="CLS_N"/>
</dbReference>
<evidence type="ECO:0000313" key="8">
    <source>
        <dbReference type="EMBL" id="EKE84540.1"/>
    </source>
</evidence>
<dbReference type="STRING" id="740709.A10D4_05712"/>
<keyword evidence="3 6" id="KW-0812">Transmembrane</keyword>
<feature type="domain" description="PLD phosphodiesterase" evidence="7">
    <location>
        <begin position="437"/>
        <end position="464"/>
    </location>
</feature>
<dbReference type="eggNOG" id="COG1502">
    <property type="taxonomic scope" value="Bacteria"/>
</dbReference>
<reference evidence="8 9" key="1">
    <citation type="journal article" date="2012" name="J. Bacteriol.">
        <title>Genome Sequence of Idiomarina xiamenensis Type Strain 10-D-4.</title>
        <authorList>
            <person name="Lai Q."/>
            <person name="Wang L."/>
            <person name="Wang W."/>
            <person name="Shao Z."/>
        </authorList>
    </citation>
    <scope>NUCLEOTIDE SEQUENCE [LARGE SCALE GENOMIC DNA]</scope>
    <source>
        <strain evidence="8 9">10-D-4</strain>
    </source>
</reference>
<dbReference type="CDD" id="cd09157">
    <property type="entry name" value="PLDc_CLS_unchar2_1"/>
    <property type="match status" value="1"/>
</dbReference>
<dbReference type="PATRIC" id="fig|740709.3.peg.1167"/>
<keyword evidence="9" id="KW-1185">Reference proteome</keyword>
<dbReference type="PANTHER" id="PTHR21248">
    <property type="entry name" value="CARDIOLIPIN SYNTHASE"/>
    <property type="match status" value="1"/>
</dbReference>
<evidence type="ECO:0000256" key="1">
    <source>
        <dbReference type="ARBA" id="ARBA00004651"/>
    </source>
</evidence>
<dbReference type="Pfam" id="PF13091">
    <property type="entry name" value="PLDc_2"/>
    <property type="match status" value="2"/>
</dbReference>
<dbReference type="PROSITE" id="PS50035">
    <property type="entry name" value="PLD"/>
    <property type="match status" value="2"/>
</dbReference>
<keyword evidence="2" id="KW-1003">Cell membrane</keyword>
<organism evidence="8 9">
    <name type="scientific">Idiomarina xiamenensis 10-D-4</name>
    <dbReference type="NCBI Taxonomy" id="740709"/>
    <lineage>
        <taxon>Bacteria</taxon>
        <taxon>Pseudomonadati</taxon>
        <taxon>Pseudomonadota</taxon>
        <taxon>Gammaproteobacteria</taxon>
        <taxon>Alteromonadales</taxon>
        <taxon>Idiomarinaceae</taxon>
        <taxon>Idiomarina</taxon>
    </lineage>
</organism>
<dbReference type="GO" id="GO:0008808">
    <property type="term" value="F:cardiolipin synthase activity"/>
    <property type="evidence" value="ECO:0007669"/>
    <property type="project" value="TreeGrafter"/>
</dbReference>
<evidence type="ECO:0000256" key="4">
    <source>
        <dbReference type="ARBA" id="ARBA00022989"/>
    </source>
</evidence>
<dbReference type="EMBL" id="AMRG01000005">
    <property type="protein sequence ID" value="EKE84540.1"/>
    <property type="molecule type" value="Genomic_DNA"/>
</dbReference>
<dbReference type="InterPro" id="IPR025202">
    <property type="entry name" value="PLD-like_dom"/>
</dbReference>
<dbReference type="GO" id="GO:0032049">
    <property type="term" value="P:cardiolipin biosynthetic process"/>
    <property type="evidence" value="ECO:0007669"/>
    <property type="project" value="UniProtKB-ARBA"/>
</dbReference>
<evidence type="ECO:0000313" key="9">
    <source>
        <dbReference type="Proteomes" id="UP000014115"/>
    </source>
</evidence>
<feature type="domain" description="PLD phosphodiesterase" evidence="7">
    <location>
        <begin position="254"/>
        <end position="281"/>
    </location>
</feature>
<dbReference type="Gene3D" id="3.30.870.10">
    <property type="entry name" value="Endonuclease Chain A"/>
    <property type="match status" value="3"/>
</dbReference>
<dbReference type="Pfam" id="PF13396">
    <property type="entry name" value="PLDc_N"/>
    <property type="match status" value="1"/>
</dbReference>
<evidence type="ECO:0000256" key="5">
    <source>
        <dbReference type="ARBA" id="ARBA00023136"/>
    </source>
</evidence>
<dbReference type="Proteomes" id="UP000014115">
    <property type="component" value="Unassembled WGS sequence"/>
</dbReference>
<dbReference type="PANTHER" id="PTHR21248:SF22">
    <property type="entry name" value="PHOSPHOLIPASE D"/>
    <property type="match status" value="1"/>
</dbReference>
<protein>
    <submittedName>
        <fullName evidence="8">Putative phospholipase</fullName>
    </submittedName>
</protein>
<dbReference type="SUPFAM" id="SSF56024">
    <property type="entry name" value="Phospholipase D/nuclease"/>
    <property type="match status" value="2"/>
</dbReference>
<evidence type="ECO:0000256" key="2">
    <source>
        <dbReference type="ARBA" id="ARBA00022475"/>
    </source>
</evidence>
<gene>
    <name evidence="8" type="ORF">A10D4_05712</name>
</gene>
<evidence type="ECO:0000256" key="3">
    <source>
        <dbReference type="ARBA" id="ARBA00022692"/>
    </source>
</evidence>
<dbReference type="SMART" id="SM00155">
    <property type="entry name" value="PLDc"/>
    <property type="match status" value="2"/>
</dbReference>